<dbReference type="PROSITE" id="PS51706">
    <property type="entry name" value="G_ENGB"/>
    <property type="match status" value="1"/>
</dbReference>
<feature type="compositionally biased region" description="Polar residues" evidence="11">
    <location>
        <begin position="1"/>
        <end position="18"/>
    </location>
</feature>
<name>A0A6M2BWY1_9GAMM</name>
<reference evidence="13 14" key="1">
    <citation type="journal article" date="2014" name="Int. J. Syst. Evol. Microbiol.">
        <title>Solimonas terrae sp. nov., isolated from soil.</title>
        <authorList>
            <person name="Kim S.J."/>
            <person name="Moon J.Y."/>
            <person name="Weon H.Y."/>
            <person name="Ahn J.H."/>
            <person name="Chen W.M."/>
            <person name="Kwon S.W."/>
        </authorList>
    </citation>
    <scope>NUCLEOTIDE SEQUENCE [LARGE SCALE GENOMIC DNA]</scope>
    <source>
        <strain evidence="13 14">KIS83-12</strain>
    </source>
</reference>
<comment type="cofactor">
    <cofactor evidence="1">
        <name>Mg(2+)</name>
        <dbReference type="ChEBI" id="CHEBI:18420"/>
    </cofactor>
</comment>
<evidence type="ECO:0000256" key="11">
    <source>
        <dbReference type="SAM" id="MobiDB-lite"/>
    </source>
</evidence>
<dbReference type="CDD" id="cd01876">
    <property type="entry name" value="YihA_EngB"/>
    <property type="match status" value="1"/>
</dbReference>
<dbReference type="GO" id="GO:0046872">
    <property type="term" value="F:metal ion binding"/>
    <property type="evidence" value="ECO:0007669"/>
    <property type="project" value="UniProtKB-KW"/>
</dbReference>
<dbReference type="GO" id="GO:0000917">
    <property type="term" value="P:division septum assembly"/>
    <property type="evidence" value="ECO:0007669"/>
    <property type="project" value="UniProtKB-KW"/>
</dbReference>
<dbReference type="PANTHER" id="PTHR11649:SF13">
    <property type="entry name" value="ENGB-TYPE G DOMAIN-CONTAINING PROTEIN"/>
    <property type="match status" value="1"/>
</dbReference>
<comment type="similarity">
    <text evidence="2 10">Belongs to the TRAFAC class TrmE-Era-EngA-EngB-Septin-like GTPase superfamily. EngB GTPase family.</text>
</comment>
<dbReference type="EMBL" id="JAAMOW010000009">
    <property type="protein sequence ID" value="NGY06407.1"/>
    <property type="molecule type" value="Genomic_DNA"/>
</dbReference>
<dbReference type="GO" id="GO:0005525">
    <property type="term" value="F:GTP binding"/>
    <property type="evidence" value="ECO:0007669"/>
    <property type="project" value="UniProtKB-UniRule"/>
</dbReference>
<feature type="region of interest" description="Disordered" evidence="11">
    <location>
        <begin position="1"/>
        <end position="22"/>
    </location>
</feature>
<dbReference type="FunFam" id="3.40.50.300:FF:000098">
    <property type="entry name" value="Probable GTP-binding protein EngB"/>
    <property type="match status" value="1"/>
</dbReference>
<evidence type="ECO:0000313" key="14">
    <source>
        <dbReference type="Proteomes" id="UP000472676"/>
    </source>
</evidence>
<dbReference type="PANTHER" id="PTHR11649">
    <property type="entry name" value="MSS1/TRME-RELATED GTP-BINDING PROTEIN"/>
    <property type="match status" value="1"/>
</dbReference>
<dbReference type="Pfam" id="PF01926">
    <property type="entry name" value="MMR_HSR1"/>
    <property type="match status" value="1"/>
</dbReference>
<dbReference type="Gene3D" id="3.40.50.300">
    <property type="entry name" value="P-loop containing nucleotide triphosphate hydrolases"/>
    <property type="match status" value="1"/>
</dbReference>
<keyword evidence="6" id="KW-0460">Magnesium</keyword>
<evidence type="ECO:0000259" key="12">
    <source>
        <dbReference type="PROSITE" id="PS51706"/>
    </source>
</evidence>
<evidence type="ECO:0000256" key="6">
    <source>
        <dbReference type="ARBA" id="ARBA00022842"/>
    </source>
</evidence>
<dbReference type="AlphaFoldDB" id="A0A6M2BWY1"/>
<proteinExistence type="inferred from homology"/>
<evidence type="ECO:0000256" key="4">
    <source>
        <dbReference type="ARBA" id="ARBA00022723"/>
    </source>
</evidence>
<keyword evidence="9 10" id="KW-0131">Cell cycle</keyword>
<sequence length="223" mass="23799">MPWPSMSVSQKNGSSTQGDRGAPNPFVGAAFLMSCARITQLPADGLPEIAFAGRSNAGKSSAMNALCGQKQLARVSKTPGRTQLINMFNVPNGRFVDLPGYGFAKVPKDVSQAWGSLIGDYLQGRANLRAIVQIMDIRHPLTDFDVQMLEWAAHRGLRCLVLLTKADKLRFGAAKTALLQVRKALAGLPNVEAQLFSSTSKQGLDDARNTLASCLSATIAGTP</sequence>
<evidence type="ECO:0000256" key="9">
    <source>
        <dbReference type="ARBA" id="ARBA00023306"/>
    </source>
</evidence>
<comment type="caution">
    <text evidence="13">The sequence shown here is derived from an EMBL/GenBank/DDBJ whole genome shotgun (WGS) entry which is preliminary data.</text>
</comment>
<evidence type="ECO:0000256" key="3">
    <source>
        <dbReference type="ARBA" id="ARBA00022618"/>
    </source>
</evidence>
<evidence type="ECO:0000256" key="10">
    <source>
        <dbReference type="HAMAP-Rule" id="MF_00321"/>
    </source>
</evidence>
<evidence type="ECO:0000256" key="8">
    <source>
        <dbReference type="ARBA" id="ARBA00023210"/>
    </source>
</evidence>
<dbReference type="InterPro" id="IPR030393">
    <property type="entry name" value="G_ENGB_dom"/>
</dbReference>
<dbReference type="GO" id="GO:0005829">
    <property type="term" value="C:cytosol"/>
    <property type="evidence" value="ECO:0007669"/>
    <property type="project" value="TreeGrafter"/>
</dbReference>
<keyword evidence="14" id="KW-1185">Reference proteome</keyword>
<keyword evidence="5 10" id="KW-0547">Nucleotide-binding</keyword>
<dbReference type="InterPro" id="IPR006073">
    <property type="entry name" value="GTP-bd"/>
</dbReference>
<keyword evidence="4" id="KW-0479">Metal-binding</keyword>
<evidence type="ECO:0000256" key="7">
    <source>
        <dbReference type="ARBA" id="ARBA00023134"/>
    </source>
</evidence>
<dbReference type="SUPFAM" id="SSF52540">
    <property type="entry name" value="P-loop containing nucleoside triphosphate hydrolases"/>
    <property type="match status" value="1"/>
</dbReference>
<organism evidence="13 14">
    <name type="scientific">Solimonas terrae</name>
    <dbReference type="NCBI Taxonomy" id="1396819"/>
    <lineage>
        <taxon>Bacteria</taxon>
        <taxon>Pseudomonadati</taxon>
        <taxon>Pseudomonadota</taxon>
        <taxon>Gammaproteobacteria</taxon>
        <taxon>Nevskiales</taxon>
        <taxon>Nevskiaceae</taxon>
        <taxon>Solimonas</taxon>
    </lineage>
</organism>
<evidence type="ECO:0000313" key="13">
    <source>
        <dbReference type="EMBL" id="NGY06407.1"/>
    </source>
</evidence>
<keyword evidence="7 10" id="KW-0342">GTP-binding</keyword>
<keyword evidence="8 10" id="KW-0717">Septation</keyword>
<feature type="domain" description="EngB-type G" evidence="12">
    <location>
        <begin position="45"/>
        <end position="217"/>
    </location>
</feature>
<keyword evidence="3 10" id="KW-0132">Cell division</keyword>
<dbReference type="InterPro" id="IPR019987">
    <property type="entry name" value="GTP-bd_ribosome_bio_YsxC"/>
</dbReference>
<protein>
    <recommendedName>
        <fullName evidence="10">Probable GTP-binding protein EngB</fullName>
    </recommendedName>
</protein>
<comment type="function">
    <text evidence="10">Necessary for normal cell division and for the maintenance of normal septation.</text>
</comment>
<dbReference type="InterPro" id="IPR027417">
    <property type="entry name" value="P-loop_NTPase"/>
</dbReference>
<dbReference type="Proteomes" id="UP000472676">
    <property type="component" value="Unassembled WGS sequence"/>
</dbReference>
<evidence type="ECO:0000256" key="2">
    <source>
        <dbReference type="ARBA" id="ARBA00009638"/>
    </source>
</evidence>
<dbReference type="NCBIfam" id="TIGR03598">
    <property type="entry name" value="GTPase_YsxC"/>
    <property type="match status" value="1"/>
</dbReference>
<evidence type="ECO:0000256" key="1">
    <source>
        <dbReference type="ARBA" id="ARBA00001946"/>
    </source>
</evidence>
<gene>
    <name evidence="10" type="primary">engB</name>
    <name evidence="13" type="ORF">G7Y85_16665</name>
</gene>
<evidence type="ECO:0000256" key="5">
    <source>
        <dbReference type="ARBA" id="ARBA00022741"/>
    </source>
</evidence>
<dbReference type="HAMAP" id="MF_00321">
    <property type="entry name" value="GTPase_EngB"/>
    <property type="match status" value="1"/>
</dbReference>
<accession>A0A6M2BWY1</accession>